<evidence type="ECO:0008006" key="4">
    <source>
        <dbReference type="Google" id="ProtNLM"/>
    </source>
</evidence>
<feature type="repeat" description="TPR" evidence="1">
    <location>
        <begin position="449"/>
        <end position="482"/>
    </location>
</feature>
<protein>
    <recommendedName>
        <fullName evidence="4">Tetratricopeptide repeat protein</fullName>
    </recommendedName>
</protein>
<evidence type="ECO:0000313" key="2">
    <source>
        <dbReference type="EMBL" id="MBP3193322.1"/>
    </source>
</evidence>
<keyword evidence="1" id="KW-0802">TPR repeat</keyword>
<evidence type="ECO:0000313" key="3">
    <source>
        <dbReference type="Proteomes" id="UP000673975"/>
    </source>
</evidence>
<sequence length="531" mass="59654">MLIAAPDLTAQHEHMHDDHPIPDETEIGMIDFGVACNEDVRADFNHALGMLHHMMYVSARENFKKVAEADPDCAMAYWGIATTLFQPLWGTRPGNDDLQYGWKKIQKADDLAETERENALIASTKAFFREPESADFRTRIDRWSDGVKTAYQAFSEDHDIAALYGLTLLTKAQFINDRDPLYDEAEDVLRSIFEEVPEHPGAIHYSIHATDVDGRAENALDMVEAYAAIAPNTPHALHMPSHIYVRLGDWPEVIIWNRLSADAALDFPVNGAESHHYIHAIDYKVYAYLQRGEDEKAEAVFEEALNKERHQQTFVSAYHFAATPARLAVEQHDWDRARSLEPRTPGYLPWDESPWAEALTWYARGLGAVHTGNLDEAKSAKQRMSELRDIAEERGDDNMVAYIDADRHVLAGRIAFEEGDKTKAVELTQKATELEGSVEKHPVTPGALQPTYEALGNLYMDLDRPDEALAAYEASDKLWPGRLNTLMGASIAARMNGDERVARYYFAQLLNSAAGELEFPMAGGETVSRSH</sequence>
<dbReference type="PANTHER" id="PTHR45588:SF1">
    <property type="entry name" value="WW DOMAIN-CONTAINING PROTEIN"/>
    <property type="match status" value="1"/>
</dbReference>
<evidence type="ECO:0000256" key="1">
    <source>
        <dbReference type="PROSITE-ProRule" id="PRU00339"/>
    </source>
</evidence>
<accession>A0A8J7UW74</accession>
<dbReference type="Proteomes" id="UP000673975">
    <property type="component" value="Unassembled WGS sequence"/>
</dbReference>
<dbReference type="InterPro" id="IPR019734">
    <property type="entry name" value="TPR_rpt"/>
</dbReference>
<dbReference type="Gene3D" id="1.25.40.10">
    <property type="entry name" value="Tetratricopeptide repeat domain"/>
    <property type="match status" value="2"/>
</dbReference>
<dbReference type="SUPFAM" id="SSF48452">
    <property type="entry name" value="TPR-like"/>
    <property type="match status" value="1"/>
</dbReference>
<comment type="caution">
    <text evidence="2">The sequence shown here is derived from an EMBL/GenBank/DDBJ whole genome shotgun (WGS) entry which is preliminary data.</text>
</comment>
<name>A0A8J7UW74_9BACT</name>
<dbReference type="InterPro" id="IPR011990">
    <property type="entry name" value="TPR-like_helical_dom_sf"/>
</dbReference>
<gene>
    <name evidence="2" type="ORF">NATSA_11645</name>
</gene>
<reference evidence="2" key="1">
    <citation type="submission" date="2021-02" db="EMBL/GenBank/DDBJ databases">
        <title>Natronogracilivirga saccharolytica gen. nov. sp. nov. a new anaerobic, haloalkiliphilic carbohydrate-fermenting bacterium from soda lake and proposing of Cyclonatronumiaceae fam. nov. in the phylum Balneolaeota.</title>
        <authorList>
            <person name="Zhilina T.N."/>
            <person name="Sorokin D.Y."/>
            <person name="Zavarzina D.G."/>
            <person name="Toshchakov S.V."/>
            <person name="Kublanov I.V."/>
        </authorList>
    </citation>
    <scope>NUCLEOTIDE SEQUENCE</scope>
    <source>
        <strain evidence="2">Z-1702</strain>
    </source>
</reference>
<dbReference type="PANTHER" id="PTHR45588">
    <property type="entry name" value="TPR DOMAIN-CONTAINING PROTEIN"/>
    <property type="match status" value="1"/>
</dbReference>
<dbReference type="Pfam" id="PF13181">
    <property type="entry name" value="TPR_8"/>
    <property type="match status" value="1"/>
</dbReference>
<keyword evidence="3" id="KW-1185">Reference proteome</keyword>
<dbReference type="EMBL" id="JAFIDN010000009">
    <property type="protein sequence ID" value="MBP3193322.1"/>
    <property type="molecule type" value="Genomic_DNA"/>
</dbReference>
<dbReference type="PROSITE" id="PS50005">
    <property type="entry name" value="TPR"/>
    <property type="match status" value="1"/>
</dbReference>
<organism evidence="2 3">
    <name type="scientific">Natronogracilivirga saccharolytica</name>
    <dbReference type="NCBI Taxonomy" id="2812953"/>
    <lineage>
        <taxon>Bacteria</taxon>
        <taxon>Pseudomonadati</taxon>
        <taxon>Balneolota</taxon>
        <taxon>Balneolia</taxon>
        <taxon>Balneolales</taxon>
        <taxon>Cyclonatronaceae</taxon>
        <taxon>Natronogracilivirga</taxon>
    </lineage>
</organism>
<dbReference type="AlphaFoldDB" id="A0A8J7UW74"/>
<proteinExistence type="predicted"/>